<dbReference type="SMART" id="SM00342">
    <property type="entry name" value="HTH_ARAC"/>
    <property type="match status" value="1"/>
</dbReference>
<dbReference type="InterPro" id="IPR018060">
    <property type="entry name" value="HTH_AraC"/>
</dbReference>
<sequence>MARPVVRVRGRNRGRVNIAGVVCYRLSTYPKGDAEMADPRGISLWNSLTIERRFIPDQGRVTYQPRQDWFTIVALLRGLCQFEYPDGSGWHQTTLVCGDTSRLVGKSAVRLWRPQSGKQRVEVAFIALPTQLFRYYADEHPEVTVRDLSALETPRVFDPVAAAMAPGLLRAHDAGVGEHYAYRAAHYLTAHILHPLHDLQSDTPGLNPERLLTVTNYMHEHLASHITLEDMAKEALLSRYHFVRQFAAATGKTPVQYLTELRVDTACRLLTTSNELISQVGSRCGFPNPENFARVFKKHLGCSPLQYRQRSLPA</sequence>
<name>A0ABT5YWV9_9ACTN</name>
<dbReference type="PROSITE" id="PS01124">
    <property type="entry name" value="HTH_ARAC_FAMILY_2"/>
    <property type="match status" value="1"/>
</dbReference>
<dbReference type="InterPro" id="IPR020449">
    <property type="entry name" value="Tscrpt_reg_AraC-type_HTH"/>
</dbReference>
<evidence type="ECO:0000313" key="5">
    <source>
        <dbReference type="EMBL" id="MDF2256045.1"/>
    </source>
</evidence>
<dbReference type="InterPro" id="IPR009057">
    <property type="entry name" value="Homeodomain-like_sf"/>
</dbReference>
<evidence type="ECO:0000256" key="3">
    <source>
        <dbReference type="ARBA" id="ARBA00023163"/>
    </source>
</evidence>
<gene>
    <name evidence="5" type="ORF">P2L57_10000</name>
</gene>
<organism evidence="5 6">
    <name type="scientific">Streptantibioticus ferralitis</name>
    <dbReference type="NCBI Taxonomy" id="236510"/>
    <lineage>
        <taxon>Bacteria</taxon>
        <taxon>Bacillati</taxon>
        <taxon>Actinomycetota</taxon>
        <taxon>Actinomycetes</taxon>
        <taxon>Kitasatosporales</taxon>
        <taxon>Streptomycetaceae</taxon>
        <taxon>Streptantibioticus</taxon>
    </lineage>
</organism>
<dbReference type="Proteomes" id="UP001220022">
    <property type="component" value="Unassembled WGS sequence"/>
</dbReference>
<keyword evidence="6" id="KW-1185">Reference proteome</keyword>
<protein>
    <submittedName>
        <fullName evidence="5">AraC family transcriptional regulator</fullName>
    </submittedName>
</protein>
<reference evidence="5 6" key="1">
    <citation type="submission" date="2023-03" db="EMBL/GenBank/DDBJ databases">
        <title>Draft genome sequence of type strain Streptomyces ferralitis JCM 14344.</title>
        <authorList>
            <person name="Klaysubun C."/>
            <person name="Duangmal K."/>
        </authorList>
    </citation>
    <scope>NUCLEOTIDE SEQUENCE [LARGE SCALE GENOMIC DNA]</scope>
    <source>
        <strain evidence="5 6">JCM 14344</strain>
    </source>
</reference>
<keyword evidence="1" id="KW-0805">Transcription regulation</keyword>
<dbReference type="PANTHER" id="PTHR46796">
    <property type="entry name" value="HTH-TYPE TRANSCRIPTIONAL ACTIVATOR RHAS-RELATED"/>
    <property type="match status" value="1"/>
</dbReference>
<dbReference type="PROSITE" id="PS00041">
    <property type="entry name" value="HTH_ARAC_FAMILY_1"/>
    <property type="match status" value="1"/>
</dbReference>
<dbReference type="PANTHER" id="PTHR46796:SF14">
    <property type="entry name" value="TRANSCRIPTIONAL REGULATORY PROTEIN"/>
    <property type="match status" value="1"/>
</dbReference>
<dbReference type="InterPro" id="IPR050204">
    <property type="entry name" value="AraC_XylS_family_regulators"/>
</dbReference>
<evidence type="ECO:0000259" key="4">
    <source>
        <dbReference type="PROSITE" id="PS01124"/>
    </source>
</evidence>
<dbReference type="InterPro" id="IPR018062">
    <property type="entry name" value="HTH_AraC-typ_CS"/>
</dbReference>
<dbReference type="PRINTS" id="PR00032">
    <property type="entry name" value="HTHARAC"/>
</dbReference>
<feature type="domain" description="HTH araC/xylS-type" evidence="4">
    <location>
        <begin position="212"/>
        <end position="310"/>
    </location>
</feature>
<accession>A0ABT5YWV9</accession>
<dbReference type="SUPFAM" id="SSF46689">
    <property type="entry name" value="Homeodomain-like"/>
    <property type="match status" value="2"/>
</dbReference>
<dbReference type="Gene3D" id="1.10.10.60">
    <property type="entry name" value="Homeodomain-like"/>
    <property type="match status" value="2"/>
</dbReference>
<keyword evidence="3" id="KW-0804">Transcription</keyword>
<evidence type="ECO:0000256" key="1">
    <source>
        <dbReference type="ARBA" id="ARBA00023015"/>
    </source>
</evidence>
<keyword evidence="2" id="KW-0238">DNA-binding</keyword>
<proteinExistence type="predicted"/>
<evidence type="ECO:0000313" key="6">
    <source>
        <dbReference type="Proteomes" id="UP001220022"/>
    </source>
</evidence>
<dbReference type="Pfam" id="PF12833">
    <property type="entry name" value="HTH_18"/>
    <property type="match status" value="1"/>
</dbReference>
<comment type="caution">
    <text evidence="5">The sequence shown here is derived from an EMBL/GenBank/DDBJ whole genome shotgun (WGS) entry which is preliminary data.</text>
</comment>
<dbReference type="EMBL" id="JARHTQ010000005">
    <property type="protein sequence ID" value="MDF2256045.1"/>
    <property type="molecule type" value="Genomic_DNA"/>
</dbReference>
<evidence type="ECO:0000256" key="2">
    <source>
        <dbReference type="ARBA" id="ARBA00023125"/>
    </source>
</evidence>